<dbReference type="GO" id="GO:1990189">
    <property type="term" value="F:protein N-terminal-serine acetyltransferase activity"/>
    <property type="evidence" value="ECO:0007669"/>
    <property type="project" value="TreeGrafter"/>
</dbReference>
<reference evidence="2" key="1">
    <citation type="submission" date="2021-03" db="EMBL/GenBank/DDBJ databases">
        <authorList>
            <person name="Kanchanasin P."/>
            <person name="Saeng-In P."/>
            <person name="Phongsopitanun W."/>
            <person name="Yuki M."/>
            <person name="Kudo T."/>
            <person name="Ohkuma M."/>
            <person name="Tanasupawat S."/>
        </authorList>
    </citation>
    <scope>NUCLEOTIDE SEQUENCE</scope>
    <source>
        <strain evidence="2">GKU 128</strain>
    </source>
</reference>
<feature type="domain" description="N-acetyltransferase" evidence="1">
    <location>
        <begin position="25"/>
        <end position="177"/>
    </location>
</feature>
<evidence type="ECO:0000259" key="1">
    <source>
        <dbReference type="PROSITE" id="PS51186"/>
    </source>
</evidence>
<name>A0A939PGW2_9ACTN</name>
<gene>
    <name evidence="2" type="ORF">J4573_17915</name>
</gene>
<dbReference type="RefSeq" id="WP_208256760.1">
    <property type="nucleotide sequence ID" value="NZ_JAGEOJ010000007.1"/>
</dbReference>
<dbReference type="PANTHER" id="PTHR43441">
    <property type="entry name" value="RIBOSOMAL-PROTEIN-SERINE ACETYLTRANSFERASE"/>
    <property type="match status" value="1"/>
</dbReference>
<dbReference type="GO" id="GO:0005737">
    <property type="term" value="C:cytoplasm"/>
    <property type="evidence" value="ECO:0007669"/>
    <property type="project" value="TreeGrafter"/>
</dbReference>
<keyword evidence="3" id="KW-1185">Reference proteome</keyword>
<dbReference type="Proteomes" id="UP000669179">
    <property type="component" value="Unassembled WGS sequence"/>
</dbReference>
<accession>A0A939PGW2</accession>
<dbReference type="InterPro" id="IPR000182">
    <property type="entry name" value="GNAT_dom"/>
</dbReference>
<sequence>MSGLPEEMVASGWFLRRWADEDDRALFAAVTESAPELRLWMPWMTQAPTLAAEREHMAVSRYRWDTGEAYEYGIFGADGTLAGTIGLHRRVGPNAWDIGYWVRTSYTRRGIATAAAGALTDIALAVPGTERVEIRCDEANVASAGVPRRLGYSLDRVDERTPEAPGECGRLMIWTRRPGRRGLS</sequence>
<evidence type="ECO:0000313" key="3">
    <source>
        <dbReference type="Proteomes" id="UP000669179"/>
    </source>
</evidence>
<proteinExistence type="predicted"/>
<evidence type="ECO:0000313" key="2">
    <source>
        <dbReference type="EMBL" id="MBO2448984.1"/>
    </source>
</evidence>
<protein>
    <submittedName>
        <fullName evidence="2">GNAT family N-acetyltransferase</fullName>
    </submittedName>
</protein>
<dbReference type="AlphaFoldDB" id="A0A939PGW2"/>
<dbReference type="PANTHER" id="PTHR43441:SF3">
    <property type="entry name" value="ACETYLTRANSFERASE"/>
    <property type="match status" value="1"/>
</dbReference>
<dbReference type="EMBL" id="JAGEOJ010000007">
    <property type="protein sequence ID" value="MBO2448984.1"/>
    <property type="molecule type" value="Genomic_DNA"/>
</dbReference>
<dbReference type="Pfam" id="PF13302">
    <property type="entry name" value="Acetyltransf_3"/>
    <property type="match status" value="1"/>
</dbReference>
<dbReference type="GO" id="GO:0008999">
    <property type="term" value="F:protein-N-terminal-alanine acetyltransferase activity"/>
    <property type="evidence" value="ECO:0007669"/>
    <property type="project" value="TreeGrafter"/>
</dbReference>
<dbReference type="Gene3D" id="3.40.630.30">
    <property type="match status" value="1"/>
</dbReference>
<dbReference type="InterPro" id="IPR051908">
    <property type="entry name" value="Ribosomal_N-acetyltransferase"/>
</dbReference>
<dbReference type="InterPro" id="IPR016181">
    <property type="entry name" value="Acyl_CoA_acyltransferase"/>
</dbReference>
<comment type="caution">
    <text evidence="2">The sequence shown here is derived from an EMBL/GenBank/DDBJ whole genome shotgun (WGS) entry which is preliminary data.</text>
</comment>
<dbReference type="PROSITE" id="PS51186">
    <property type="entry name" value="GNAT"/>
    <property type="match status" value="1"/>
</dbReference>
<organism evidence="2 3">
    <name type="scientific">Actinomadura barringtoniae</name>
    <dbReference type="NCBI Taxonomy" id="1427535"/>
    <lineage>
        <taxon>Bacteria</taxon>
        <taxon>Bacillati</taxon>
        <taxon>Actinomycetota</taxon>
        <taxon>Actinomycetes</taxon>
        <taxon>Streptosporangiales</taxon>
        <taxon>Thermomonosporaceae</taxon>
        <taxon>Actinomadura</taxon>
    </lineage>
</organism>
<dbReference type="SUPFAM" id="SSF55729">
    <property type="entry name" value="Acyl-CoA N-acyltransferases (Nat)"/>
    <property type="match status" value="1"/>
</dbReference>